<evidence type="ECO:0000313" key="3">
    <source>
        <dbReference type="Proteomes" id="UP000199183"/>
    </source>
</evidence>
<name>A0A1H4KQ24_9MICO</name>
<proteinExistence type="predicted"/>
<dbReference type="Proteomes" id="UP000199183">
    <property type="component" value="Unassembled WGS sequence"/>
</dbReference>
<dbReference type="EMBL" id="FNRY01000001">
    <property type="protein sequence ID" value="SEB60326.1"/>
    <property type="molecule type" value="Genomic_DNA"/>
</dbReference>
<gene>
    <name evidence="2" type="ORF">SAMN04489806_1251</name>
</gene>
<accession>A0A1H4KQ24</accession>
<sequence length="80" mass="8384">MSYGVPDPRAEEAPDAQSGNTENSTTENKGDDVTNGQPDPNRNKPSQAEGSDEEEDTVSPKDPAGNKPSQAEGDEETPAP</sequence>
<evidence type="ECO:0000313" key="2">
    <source>
        <dbReference type="EMBL" id="SEB60326.1"/>
    </source>
</evidence>
<keyword evidence="3" id="KW-1185">Reference proteome</keyword>
<dbReference type="STRING" id="640635.SAMN04489806_1251"/>
<dbReference type="RefSeq" id="WP_091181467.1">
    <property type="nucleotide sequence ID" value="NZ_FNRY01000001.1"/>
</dbReference>
<protein>
    <submittedName>
        <fullName evidence="2">Uncharacterized protein</fullName>
    </submittedName>
</protein>
<feature type="region of interest" description="Disordered" evidence="1">
    <location>
        <begin position="1"/>
        <end position="80"/>
    </location>
</feature>
<feature type="compositionally biased region" description="Polar residues" evidence="1">
    <location>
        <begin position="17"/>
        <end position="27"/>
    </location>
</feature>
<evidence type="ECO:0000256" key="1">
    <source>
        <dbReference type="SAM" id="MobiDB-lite"/>
    </source>
</evidence>
<reference evidence="2 3" key="1">
    <citation type="submission" date="2016-10" db="EMBL/GenBank/DDBJ databases">
        <authorList>
            <person name="de Groot N.N."/>
        </authorList>
    </citation>
    <scope>NUCLEOTIDE SEQUENCE [LARGE SCALE GENOMIC DNA]</scope>
    <source>
        <strain evidence="2 3">DSM 21799</strain>
    </source>
</reference>
<dbReference type="AlphaFoldDB" id="A0A1H4KQ24"/>
<organism evidence="2 3">
    <name type="scientific">Paramicrobacterium humi</name>
    <dbReference type="NCBI Taxonomy" id="640635"/>
    <lineage>
        <taxon>Bacteria</taxon>
        <taxon>Bacillati</taxon>
        <taxon>Actinomycetota</taxon>
        <taxon>Actinomycetes</taxon>
        <taxon>Micrococcales</taxon>
        <taxon>Microbacteriaceae</taxon>
        <taxon>Paramicrobacterium</taxon>
    </lineage>
</organism>
<feature type="compositionally biased region" description="Polar residues" evidence="1">
    <location>
        <begin position="34"/>
        <end position="49"/>
    </location>
</feature>